<evidence type="ECO:0000256" key="1">
    <source>
        <dbReference type="ARBA" id="ARBA00022692"/>
    </source>
</evidence>
<feature type="region of interest" description="Disordered" evidence="4">
    <location>
        <begin position="274"/>
        <end position="299"/>
    </location>
</feature>
<evidence type="ECO:0000256" key="4">
    <source>
        <dbReference type="SAM" id="MobiDB-lite"/>
    </source>
</evidence>
<evidence type="ECO:0000256" key="2">
    <source>
        <dbReference type="ARBA" id="ARBA00022989"/>
    </source>
</evidence>
<dbReference type="Pfam" id="PF07690">
    <property type="entry name" value="MFS_1"/>
    <property type="match status" value="1"/>
</dbReference>
<feature type="transmembrane region" description="Helical" evidence="5">
    <location>
        <begin position="92"/>
        <end position="113"/>
    </location>
</feature>
<keyword evidence="3 5" id="KW-0472">Membrane</keyword>
<name>A0A6P4YME0_BRABE</name>
<gene>
    <name evidence="7" type="primary">LOC109466577</name>
</gene>
<feature type="region of interest" description="Disordered" evidence="4">
    <location>
        <begin position="1"/>
        <end position="31"/>
    </location>
</feature>
<dbReference type="KEGG" id="bbel:109466577"/>
<dbReference type="Gene3D" id="1.20.1250.20">
    <property type="entry name" value="MFS general substrate transporter like domains"/>
    <property type="match status" value="1"/>
</dbReference>
<feature type="transmembrane region" description="Helical" evidence="5">
    <location>
        <begin position="404"/>
        <end position="425"/>
    </location>
</feature>
<feature type="transmembrane region" description="Helical" evidence="5">
    <location>
        <begin position="120"/>
        <end position="138"/>
    </location>
</feature>
<dbReference type="RefSeq" id="XP_019619867.1">
    <property type="nucleotide sequence ID" value="XM_019764308.1"/>
</dbReference>
<feature type="transmembrane region" description="Helical" evidence="5">
    <location>
        <begin position="336"/>
        <end position="359"/>
    </location>
</feature>
<evidence type="ECO:0000313" key="6">
    <source>
        <dbReference type="Proteomes" id="UP000515135"/>
    </source>
</evidence>
<dbReference type="PANTHER" id="PTHR23121:SF9">
    <property type="entry name" value="SODIUM-DEPENDENT GLUCOSE TRANSPORTER 1"/>
    <property type="match status" value="1"/>
</dbReference>
<dbReference type="InterPro" id="IPR036259">
    <property type="entry name" value="MFS_trans_sf"/>
</dbReference>
<dbReference type="InterPro" id="IPR011701">
    <property type="entry name" value="MFS"/>
</dbReference>
<reference evidence="7" key="1">
    <citation type="submission" date="2025-08" db="UniProtKB">
        <authorList>
            <consortium name="RefSeq"/>
        </authorList>
    </citation>
    <scope>IDENTIFICATION</scope>
    <source>
        <tissue evidence="7">Gonad</tissue>
    </source>
</reference>
<sequence>MATRGEAVHDGGRVPDPTSDKFESESGEDTRQSKIQSRIQKIIGLKKYARDYRVIKTGCLVLAWVAMGLYHRLPSPTLIDLKDRLGVNYEEISRVLLCHTIGYFLSNMAAGVVVDLYPALVDMVIASSLLAAAVGSIGTPWSRSLALTGICQLLTGFGHGATDTAGTVTVLQLWGDNSAPALHIIHMGYPFIAILVPFMAQPFLSRRPEVNGTATPPPLTVEEAWRTSRIEQAYLIPTFVSAAVCVIFLAFHFYFSPKYQPDLSRPDFLACFKPKKKQQPDPDSTDPDSTYPDSTGPDPEQQPFWSRFFSCWSSKLCLSFKELFSPDRCVKGEPVLGSFYVVMLFLFYLTYLAGEASLFEYLFAYSVESGLFDKDGATLVYSCFWAFFLIGRGFGAFGSHWVPLGLLIGLSIFLLQIVGIEYSVWGVNDSTVFWVLTCAAGFCCGPNFPACSSWANHYLNVTGVIVVVMFVGASFGGMIGTYATGYFFEYAGIDSMFHGYIGYVAITILVFSTMQFSVSVLFKDRMQRAAEQDQEEEEPEVEAITKV</sequence>
<feature type="compositionally biased region" description="Low complexity" evidence="4">
    <location>
        <begin position="287"/>
        <end position="299"/>
    </location>
</feature>
<feature type="transmembrane region" description="Helical" evidence="5">
    <location>
        <begin position="181"/>
        <end position="200"/>
    </location>
</feature>
<evidence type="ECO:0000256" key="3">
    <source>
        <dbReference type="ARBA" id="ARBA00023136"/>
    </source>
</evidence>
<feature type="transmembrane region" description="Helical" evidence="5">
    <location>
        <begin position="379"/>
        <end position="397"/>
    </location>
</feature>
<keyword evidence="2 5" id="KW-1133">Transmembrane helix</keyword>
<dbReference type="PANTHER" id="PTHR23121">
    <property type="entry name" value="SODIUM-DEPENDENT GLUCOSE TRANSPORTER 1"/>
    <property type="match status" value="1"/>
</dbReference>
<dbReference type="OrthoDB" id="546893at2759"/>
<dbReference type="SUPFAM" id="SSF103473">
    <property type="entry name" value="MFS general substrate transporter"/>
    <property type="match status" value="1"/>
</dbReference>
<accession>A0A6P4YME0</accession>
<feature type="transmembrane region" description="Helical" evidence="5">
    <location>
        <begin position="500"/>
        <end position="522"/>
    </location>
</feature>
<dbReference type="GeneID" id="109466577"/>
<keyword evidence="6" id="KW-1185">Reference proteome</keyword>
<feature type="transmembrane region" description="Helical" evidence="5">
    <location>
        <begin position="234"/>
        <end position="255"/>
    </location>
</feature>
<dbReference type="Proteomes" id="UP000515135">
    <property type="component" value="Unplaced"/>
</dbReference>
<evidence type="ECO:0000313" key="7">
    <source>
        <dbReference type="RefSeq" id="XP_019619867.1"/>
    </source>
</evidence>
<organism evidence="6 7">
    <name type="scientific">Branchiostoma belcheri</name>
    <name type="common">Amphioxus</name>
    <dbReference type="NCBI Taxonomy" id="7741"/>
    <lineage>
        <taxon>Eukaryota</taxon>
        <taxon>Metazoa</taxon>
        <taxon>Chordata</taxon>
        <taxon>Cephalochordata</taxon>
        <taxon>Leptocardii</taxon>
        <taxon>Amphioxiformes</taxon>
        <taxon>Branchiostomatidae</taxon>
        <taxon>Branchiostoma</taxon>
    </lineage>
</organism>
<proteinExistence type="predicted"/>
<protein>
    <submittedName>
        <fullName evidence="7">Sodium-dependent glucose transporter 1-like</fullName>
    </submittedName>
</protein>
<dbReference type="GO" id="GO:0022857">
    <property type="term" value="F:transmembrane transporter activity"/>
    <property type="evidence" value="ECO:0007669"/>
    <property type="project" value="InterPro"/>
</dbReference>
<dbReference type="AlphaFoldDB" id="A0A6P4YME0"/>
<evidence type="ECO:0000256" key="5">
    <source>
        <dbReference type="SAM" id="Phobius"/>
    </source>
</evidence>
<feature type="transmembrane region" description="Helical" evidence="5">
    <location>
        <begin position="431"/>
        <end position="449"/>
    </location>
</feature>
<keyword evidence="1 5" id="KW-0812">Transmembrane</keyword>
<feature type="transmembrane region" description="Helical" evidence="5">
    <location>
        <begin position="461"/>
        <end position="488"/>
    </location>
</feature>